<comment type="similarity">
    <text evidence="2">Belongs to the virb1 family.</text>
</comment>
<dbReference type="SUPFAM" id="SSF53955">
    <property type="entry name" value="Lysozyme-like"/>
    <property type="match status" value="1"/>
</dbReference>
<evidence type="ECO:0000259" key="3">
    <source>
        <dbReference type="Pfam" id="PF01464"/>
    </source>
</evidence>
<comment type="caution">
    <text evidence="4">The sequence shown here is derived from an EMBL/GenBank/DDBJ whole genome shotgun (WGS) entry which is preliminary data.</text>
</comment>
<dbReference type="Pfam" id="PF01464">
    <property type="entry name" value="SLT"/>
    <property type="match status" value="1"/>
</dbReference>
<dbReference type="OrthoDB" id="9801695at2"/>
<evidence type="ECO:0000256" key="1">
    <source>
        <dbReference type="ARBA" id="ARBA00007734"/>
    </source>
</evidence>
<dbReference type="RefSeq" id="WP_105737852.1">
    <property type="nucleotide sequence ID" value="NZ_PVBT01000010.1"/>
</dbReference>
<organism evidence="4 5">
    <name type="scientific">Phyllobacterium myrsinacearum</name>
    <dbReference type="NCBI Taxonomy" id="28101"/>
    <lineage>
        <taxon>Bacteria</taxon>
        <taxon>Pseudomonadati</taxon>
        <taxon>Pseudomonadota</taxon>
        <taxon>Alphaproteobacteria</taxon>
        <taxon>Hyphomicrobiales</taxon>
        <taxon>Phyllobacteriaceae</taxon>
        <taxon>Phyllobacterium</taxon>
    </lineage>
</organism>
<name>A0A2S9JA23_9HYPH</name>
<evidence type="ECO:0000256" key="2">
    <source>
        <dbReference type="ARBA" id="ARBA00009387"/>
    </source>
</evidence>
<gene>
    <name evidence="4" type="ORF">C5750_24770</name>
</gene>
<reference evidence="4 5" key="1">
    <citation type="submission" date="2018-02" db="EMBL/GenBank/DDBJ databases">
        <title>The draft genome of Phyllobacterium myrsinacearum DSM5892.</title>
        <authorList>
            <person name="Li L."/>
            <person name="Liu L."/>
            <person name="Zhang X."/>
            <person name="Wang T."/>
        </authorList>
    </citation>
    <scope>NUCLEOTIDE SEQUENCE [LARGE SCALE GENOMIC DNA]</scope>
    <source>
        <strain evidence="4 5">DSM 5892</strain>
    </source>
</reference>
<dbReference type="InterPro" id="IPR023346">
    <property type="entry name" value="Lysozyme-like_dom_sf"/>
</dbReference>
<dbReference type="PANTHER" id="PTHR37423:SF2">
    <property type="entry name" value="MEMBRANE-BOUND LYTIC MUREIN TRANSGLYCOSYLASE C"/>
    <property type="match status" value="1"/>
</dbReference>
<dbReference type="PANTHER" id="PTHR37423">
    <property type="entry name" value="SOLUBLE LYTIC MUREIN TRANSGLYCOSYLASE-RELATED"/>
    <property type="match status" value="1"/>
</dbReference>
<accession>A0A2S9JA23</accession>
<evidence type="ECO:0000313" key="4">
    <source>
        <dbReference type="EMBL" id="PRD49641.1"/>
    </source>
</evidence>
<dbReference type="Gene3D" id="1.10.530.10">
    <property type="match status" value="1"/>
</dbReference>
<evidence type="ECO:0000313" key="5">
    <source>
        <dbReference type="Proteomes" id="UP000238563"/>
    </source>
</evidence>
<dbReference type="EMBL" id="PVBT01000010">
    <property type="protein sequence ID" value="PRD49641.1"/>
    <property type="molecule type" value="Genomic_DNA"/>
</dbReference>
<sequence length="249" mass="26626">MNGVANRSGSAATIDAGRSARTDRWPVWILIGLCLLGLTVPEAARAVEANDPGMPPVKIMASGGRTTTPLSAADAAACQFTRVPSAEDGKALVQRIAREEHADVALAVAVARRESGFHMDSISSAGAVGLMQLMPATARRFEVDICDPEDNVRGGVRYLKFLEGKYANPLYVLAAYNAGEAAVEQNGGIPFYPETVRYIAAVLSDVYDWRPFDDRKMPGKVVHQGRKAPDKSEAGNAGAWTQGFVLHVE</sequence>
<dbReference type="CDD" id="cd00254">
    <property type="entry name" value="LT-like"/>
    <property type="match status" value="1"/>
</dbReference>
<proteinExistence type="inferred from homology"/>
<dbReference type="InterPro" id="IPR008258">
    <property type="entry name" value="Transglycosylase_SLT_dom_1"/>
</dbReference>
<feature type="domain" description="Transglycosylase SLT" evidence="3">
    <location>
        <begin position="93"/>
        <end position="186"/>
    </location>
</feature>
<comment type="similarity">
    <text evidence="1">Belongs to the transglycosylase Slt family.</text>
</comment>
<protein>
    <submittedName>
        <fullName evidence="4">Lytic transglycosylase</fullName>
    </submittedName>
</protein>
<dbReference type="Proteomes" id="UP000238563">
    <property type="component" value="Unassembled WGS sequence"/>
</dbReference>
<dbReference type="AlphaFoldDB" id="A0A2S9JA23"/>
<keyword evidence="5" id="KW-1185">Reference proteome</keyword>